<dbReference type="EMBL" id="JAMKFE010000001">
    <property type="protein sequence ID" value="MCM5678110.1"/>
    <property type="molecule type" value="Genomic_DNA"/>
</dbReference>
<dbReference type="RefSeq" id="WP_251776230.1">
    <property type="nucleotide sequence ID" value="NZ_JAMKFE010000001.1"/>
</dbReference>
<comment type="caution">
    <text evidence="1">The sequence shown here is derived from an EMBL/GenBank/DDBJ whole genome shotgun (WGS) entry which is preliminary data.</text>
</comment>
<name>A0ABT0YH97_9BURK</name>
<evidence type="ECO:0000313" key="2">
    <source>
        <dbReference type="Proteomes" id="UP001165541"/>
    </source>
</evidence>
<proteinExistence type="predicted"/>
<organism evidence="1 2">
    <name type="scientific">Caldimonas mangrovi</name>
    <dbReference type="NCBI Taxonomy" id="2944811"/>
    <lineage>
        <taxon>Bacteria</taxon>
        <taxon>Pseudomonadati</taxon>
        <taxon>Pseudomonadota</taxon>
        <taxon>Betaproteobacteria</taxon>
        <taxon>Burkholderiales</taxon>
        <taxon>Sphaerotilaceae</taxon>
        <taxon>Caldimonas</taxon>
    </lineage>
</organism>
<sequence length="100" mass="10454">MAAGFLAVIGTVLVGTATAGVVALEVKNHPGAVATQSIRLVRCVGVREEFSPLLGRTQPVWVLSRSGGSPEAVCREGAASREAVRFERTPGHQGHPRVLV</sequence>
<dbReference type="Proteomes" id="UP001165541">
    <property type="component" value="Unassembled WGS sequence"/>
</dbReference>
<keyword evidence="2" id="KW-1185">Reference proteome</keyword>
<protein>
    <submittedName>
        <fullName evidence="1">Uncharacterized protein</fullName>
    </submittedName>
</protein>
<gene>
    <name evidence="1" type="ORF">M8A51_01015</name>
</gene>
<reference evidence="1" key="1">
    <citation type="submission" date="2022-05" db="EMBL/GenBank/DDBJ databases">
        <title>Schlegelella sp. nov., isolated from mangrove soil.</title>
        <authorList>
            <person name="Liu Y."/>
            <person name="Ge X."/>
            <person name="Liu W."/>
        </authorList>
    </citation>
    <scope>NUCLEOTIDE SEQUENCE</scope>
    <source>
        <strain evidence="1">S2-27</strain>
    </source>
</reference>
<evidence type="ECO:0000313" key="1">
    <source>
        <dbReference type="EMBL" id="MCM5678110.1"/>
    </source>
</evidence>
<accession>A0ABT0YH97</accession>